<gene>
    <name evidence="3" type="ordered locus">CHU_2239</name>
</gene>
<name>A0A6N4STF4_CYTH3</name>
<organism evidence="3 4">
    <name type="scientific">Cytophaga hutchinsonii (strain ATCC 33406 / DSM 1761 / CIP 103989 / NBRC 15051 / NCIMB 9469 / D465)</name>
    <dbReference type="NCBI Taxonomy" id="269798"/>
    <lineage>
        <taxon>Bacteria</taxon>
        <taxon>Pseudomonadati</taxon>
        <taxon>Bacteroidota</taxon>
        <taxon>Cytophagia</taxon>
        <taxon>Cytophagales</taxon>
        <taxon>Cytophagaceae</taxon>
        <taxon>Cytophaga</taxon>
    </lineage>
</organism>
<dbReference type="SMART" id="SM01321">
    <property type="entry name" value="Y1_Tnp"/>
    <property type="match status" value="1"/>
</dbReference>
<dbReference type="InterPro" id="IPR002686">
    <property type="entry name" value="Transposase_17"/>
</dbReference>
<keyword evidence="4" id="KW-1185">Reference proteome</keyword>
<evidence type="ECO:0000313" key="3">
    <source>
        <dbReference type="EMBL" id="ABG59502.1"/>
    </source>
</evidence>
<dbReference type="EMBL" id="CP000383">
    <property type="protein sequence ID" value="ABG59502.1"/>
    <property type="molecule type" value="Genomic_DNA"/>
</dbReference>
<dbReference type="PANTHER" id="PTHR36966:SF1">
    <property type="entry name" value="REP-ASSOCIATED TYROSINE TRANSPOSASE"/>
    <property type="match status" value="1"/>
</dbReference>
<proteinExistence type="predicted"/>
<reference evidence="3 4" key="1">
    <citation type="journal article" date="2007" name="Appl. Environ. Microbiol.">
        <title>Genome sequence of the cellulolytic gliding bacterium Cytophaga hutchinsonii.</title>
        <authorList>
            <person name="Xie G."/>
            <person name="Bruce D.C."/>
            <person name="Challacombe J.F."/>
            <person name="Chertkov O."/>
            <person name="Detter J.C."/>
            <person name="Gilna P."/>
            <person name="Han C.S."/>
            <person name="Lucas S."/>
            <person name="Misra M."/>
            <person name="Myers G.L."/>
            <person name="Richardson P."/>
            <person name="Tapia R."/>
            <person name="Thayer N."/>
            <person name="Thompson L.S."/>
            <person name="Brettin T.S."/>
            <person name="Henrissat B."/>
            <person name="Wilson D.B."/>
            <person name="McBride M.J."/>
        </authorList>
    </citation>
    <scope>NUCLEOTIDE SEQUENCE [LARGE SCALE GENOMIC DNA]</scope>
    <source>
        <strain evidence="4">ATCC 33406 / DSM 1761 / CIP 103989 / NBRC 15051 / NCIMB 9469 / D465</strain>
    </source>
</reference>
<sequence>MLHNQIFKKRRSIRLKGYDYSQSGFYFITICTKNMKCIFGEIKNGSMLANQYGKIAGDAWLQTMEIRTNVRLHAFVIMPNHIHGIIEINTSRGELHSPAQEHSPAPTKQTPVPEQQQQKQQRGTSNTVGAIVRGYKASVTRQIKLIDDTIETVWHRNYYEHIIRDERSYENITNYINNNPEKWQADKFHRTGE</sequence>
<feature type="region of interest" description="Disordered" evidence="1">
    <location>
        <begin position="95"/>
        <end position="128"/>
    </location>
</feature>
<dbReference type="GO" id="GO:0043565">
    <property type="term" value="F:sequence-specific DNA binding"/>
    <property type="evidence" value="ECO:0007669"/>
    <property type="project" value="TreeGrafter"/>
</dbReference>
<dbReference type="PANTHER" id="PTHR36966">
    <property type="entry name" value="REP-ASSOCIATED TYROSINE TRANSPOSASE"/>
    <property type="match status" value="1"/>
</dbReference>
<accession>A0A6N4STF4</accession>
<dbReference type="Proteomes" id="UP000001822">
    <property type="component" value="Chromosome"/>
</dbReference>
<dbReference type="GO" id="GO:0004803">
    <property type="term" value="F:transposase activity"/>
    <property type="evidence" value="ECO:0007669"/>
    <property type="project" value="InterPro"/>
</dbReference>
<dbReference type="InterPro" id="IPR036515">
    <property type="entry name" value="Transposase_17_sf"/>
</dbReference>
<feature type="domain" description="Transposase IS200-like" evidence="2">
    <location>
        <begin position="21"/>
        <end position="179"/>
    </location>
</feature>
<dbReference type="KEGG" id="chu:CHU_2239"/>
<evidence type="ECO:0000259" key="2">
    <source>
        <dbReference type="SMART" id="SM01321"/>
    </source>
</evidence>
<dbReference type="InterPro" id="IPR052715">
    <property type="entry name" value="RAYT_transposase"/>
</dbReference>
<dbReference type="Gene3D" id="3.30.70.1290">
    <property type="entry name" value="Transposase IS200-like"/>
    <property type="match status" value="1"/>
</dbReference>
<feature type="compositionally biased region" description="Low complexity" evidence="1">
    <location>
        <begin position="106"/>
        <end position="121"/>
    </location>
</feature>
<dbReference type="AlphaFoldDB" id="A0A6N4STF4"/>
<evidence type="ECO:0000256" key="1">
    <source>
        <dbReference type="SAM" id="MobiDB-lite"/>
    </source>
</evidence>
<dbReference type="OrthoDB" id="9794403at2"/>
<dbReference type="SUPFAM" id="SSF143422">
    <property type="entry name" value="Transposase IS200-like"/>
    <property type="match status" value="1"/>
</dbReference>
<protein>
    <recommendedName>
        <fullName evidence="2">Transposase IS200-like domain-containing protein</fullName>
    </recommendedName>
</protein>
<dbReference type="GO" id="GO:0006313">
    <property type="term" value="P:DNA transposition"/>
    <property type="evidence" value="ECO:0007669"/>
    <property type="project" value="InterPro"/>
</dbReference>
<evidence type="ECO:0000313" key="4">
    <source>
        <dbReference type="Proteomes" id="UP000001822"/>
    </source>
</evidence>